<reference evidence="1" key="1">
    <citation type="journal article" date="2014" name="Front. Microbiol.">
        <title>High frequency of phylogenetically diverse reductive dehalogenase-homologous genes in deep subseafloor sedimentary metagenomes.</title>
        <authorList>
            <person name="Kawai M."/>
            <person name="Futagami T."/>
            <person name="Toyoda A."/>
            <person name="Takaki Y."/>
            <person name="Nishi S."/>
            <person name="Hori S."/>
            <person name="Arai W."/>
            <person name="Tsubouchi T."/>
            <person name="Morono Y."/>
            <person name="Uchiyama I."/>
            <person name="Ito T."/>
            <person name="Fujiyama A."/>
            <person name="Inagaki F."/>
            <person name="Takami H."/>
        </authorList>
    </citation>
    <scope>NUCLEOTIDE SEQUENCE</scope>
    <source>
        <strain evidence="1">Expedition CK06-06</strain>
    </source>
</reference>
<protein>
    <submittedName>
        <fullName evidence="1">Uncharacterized protein</fullName>
    </submittedName>
</protein>
<gene>
    <name evidence="1" type="ORF">S06H3_23715</name>
</gene>
<name>X1KTI7_9ZZZZ</name>
<dbReference type="EMBL" id="BARV01012962">
    <property type="protein sequence ID" value="GAI09988.1"/>
    <property type="molecule type" value="Genomic_DNA"/>
</dbReference>
<comment type="caution">
    <text evidence="1">The sequence shown here is derived from an EMBL/GenBank/DDBJ whole genome shotgun (WGS) entry which is preliminary data.</text>
</comment>
<evidence type="ECO:0000313" key="1">
    <source>
        <dbReference type="EMBL" id="GAI09988.1"/>
    </source>
</evidence>
<accession>X1KTI7</accession>
<sequence length="119" mass="13869">IFDRTNAYVLFREEIKKIVSNQGQLEEIYNKIKEATGIDITEYVTADSEVVAPEPDEWKNFIESDLYPESVEKPELGDDNSVKMFWEQWPSTLSKDPKKLLVCYHFGMYMARKVLGSPR</sequence>
<dbReference type="AlphaFoldDB" id="X1KTI7"/>
<proteinExistence type="predicted"/>
<organism evidence="1">
    <name type="scientific">marine sediment metagenome</name>
    <dbReference type="NCBI Taxonomy" id="412755"/>
    <lineage>
        <taxon>unclassified sequences</taxon>
        <taxon>metagenomes</taxon>
        <taxon>ecological metagenomes</taxon>
    </lineage>
</organism>
<feature type="non-terminal residue" evidence="1">
    <location>
        <position position="1"/>
    </location>
</feature>